<dbReference type="PANTHER" id="PTHR23135:SF4">
    <property type="entry name" value="UDP-N-ACETYLMURAMOYL-L-ALANYL-D-GLUTAMATE--2,6-DIAMINOPIMELATE LIGASE MURE HOMOLOG, CHLOROPLASTIC"/>
    <property type="match status" value="1"/>
</dbReference>
<evidence type="ECO:0000259" key="11">
    <source>
        <dbReference type="Pfam" id="PF08245"/>
    </source>
</evidence>
<dbReference type="GO" id="GO:0008360">
    <property type="term" value="P:regulation of cell shape"/>
    <property type="evidence" value="ECO:0007669"/>
    <property type="project" value="UniProtKB-KW"/>
</dbReference>
<dbReference type="Pfam" id="PF01225">
    <property type="entry name" value="Mur_ligase"/>
    <property type="match status" value="1"/>
</dbReference>
<evidence type="ECO:0000256" key="7">
    <source>
        <dbReference type="HAMAP-Rule" id="MF_00208"/>
    </source>
</evidence>
<feature type="binding site" evidence="7">
    <location>
        <position position="492"/>
    </location>
    <ligand>
        <name>meso-2,6-diaminopimelate</name>
        <dbReference type="ChEBI" id="CHEBI:57791"/>
    </ligand>
</feature>
<dbReference type="InterPro" id="IPR000713">
    <property type="entry name" value="Mur_ligase_N"/>
</dbReference>
<dbReference type="GO" id="GO:0071555">
    <property type="term" value="P:cell wall organization"/>
    <property type="evidence" value="ECO:0007669"/>
    <property type="project" value="UniProtKB-KW"/>
</dbReference>
<dbReference type="SUPFAM" id="SSF53244">
    <property type="entry name" value="MurD-like peptide ligases, peptide-binding domain"/>
    <property type="match status" value="1"/>
</dbReference>
<keyword evidence="7" id="KW-0067">ATP-binding</keyword>
<dbReference type="EC" id="6.3.2.13" evidence="7"/>
<keyword evidence="7" id="KW-0963">Cytoplasm</keyword>
<accession>W9VES4</accession>
<keyword evidence="3 7" id="KW-0133">Cell shape</keyword>
<comment type="caution">
    <text evidence="7">Lacks conserved residue(s) required for the propagation of feature annotation.</text>
</comment>
<dbReference type="Gene3D" id="3.90.190.20">
    <property type="entry name" value="Mur ligase, C-terminal domain"/>
    <property type="match status" value="1"/>
</dbReference>
<dbReference type="InterPro" id="IPR004101">
    <property type="entry name" value="Mur_ligase_C"/>
</dbReference>
<comment type="similarity">
    <text evidence="1 7">Belongs to the MurCDEF family. MurE subfamily.</text>
</comment>
<keyword evidence="7" id="KW-0460">Magnesium</keyword>
<comment type="caution">
    <text evidence="12">The sequence shown here is derived from an EMBL/GenBank/DDBJ whole genome shotgun (WGS) entry which is preliminary data.</text>
</comment>
<dbReference type="GO" id="GO:0051301">
    <property type="term" value="P:cell division"/>
    <property type="evidence" value="ECO:0007669"/>
    <property type="project" value="UniProtKB-KW"/>
</dbReference>
<dbReference type="Gene3D" id="3.40.1390.10">
    <property type="entry name" value="MurE/MurF, N-terminal domain"/>
    <property type="match status" value="1"/>
</dbReference>
<dbReference type="PATRIC" id="fig|1249627.3.peg.1678"/>
<proteinExistence type="inferred from homology"/>
<dbReference type="NCBIfam" id="TIGR01085">
    <property type="entry name" value="murE"/>
    <property type="match status" value="1"/>
</dbReference>
<dbReference type="SUPFAM" id="SSF53623">
    <property type="entry name" value="MurD-like peptide ligases, catalytic domain"/>
    <property type="match status" value="1"/>
</dbReference>
<keyword evidence="7" id="KW-0547">Nucleotide-binding</keyword>
<feature type="binding site" evidence="7">
    <location>
        <begin position="132"/>
        <end position="138"/>
    </location>
    <ligand>
        <name>ATP</name>
        <dbReference type="ChEBI" id="CHEBI:30616"/>
    </ligand>
</feature>
<comment type="subcellular location">
    <subcellularLocation>
        <location evidence="7 8">Cytoplasm</location>
    </subcellularLocation>
</comment>
<dbReference type="InterPro" id="IPR036615">
    <property type="entry name" value="Mur_ligase_C_dom_sf"/>
</dbReference>
<feature type="domain" description="Mur ligase N-terminal catalytic" evidence="9">
    <location>
        <begin position="38"/>
        <end position="118"/>
    </location>
</feature>
<feature type="binding site" evidence="7">
    <location>
        <begin position="437"/>
        <end position="440"/>
    </location>
    <ligand>
        <name>meso-2,6-diaminopimelate</name>
        <dbReference type="ChEBI" id="CHEBI:57791"/>
    </ligand>
</feature>
<keyword evidence="7 12" id="KW-0436">Ligase</keyword>
<dbReference type="InterPro" id="IPR013221">
    <property type="entry name" value="Mur_ligase_cen"/>
</dbReference>
<evidence type="ECO:0000256" key="4">
    <source>
        <dbReference type="ARBA" id="ARBA00022984"/>
    </source>
</evidence>
<organism evidence="12 13">
    <name type="scientific">Imhoffiella purpurea</name>
    <dbReference type="NCBI Taxonomy" id="1249627"/>
    <lineage>
        <taxon>Bacteria</taxon>
        <taxon>Pseudomonadati</taxon>
        <taxon>Pseudomonadota</taxon>
        <taxon>Gammaproteobacteria</taxon>
        <taxon>Chromatiales</taxon>
        <taxon>Chromatiaceae</taxon>
        <taxon>Imhoffiella</taxon>
    </lineage>
</organism>
<keyword evidence="2 7" id="KW-0132">Cell division</keyword>
<evidence type="ECO:0000256" key="6">
    <source>
        <dbReference type="ARBA" id="ARBA00023316"/>
    </source>
</evidence>
<feature type="modified residue" description="N6-carboxylysine" evidence="7">
    <location>
        <position position="240"/>
    </location>
</feature>
<dbReference type="AlphaFoldDB" id="W9VES4"/>
<dbReference type="HAMAP" id="MF_00208">
    <property type="entry name" value="MurE"/>
    <property type="match status" value="1"/>
</dbReference>
<sequence length="522" mass="56048">MMALARTGHAWRLGDLMAGLLELPAGSEPAAELQVPDLSLDSRTLIPGALFLACQGRRRHALDFAEEAKRRGAVAILAESGAGWSADAMRDLQDRLGLPVIPVARLSSRLSEIADRFHGSPSARIEVFGITGTNGKTTVAHLLAQALSVEQRCGLIGSLGQGFPGDLHQPPGPVLDPLAVQRALEDLGSRGAQGVALEVSARTLARSSLSAVRMSHALFTNLTRDRDEAQEDMFAYGAAKRALFASSGLGWAVLNLDDPFSEDILAALTPKVSVAAYSLRSDASQPAHCDLWLRADAIETRPLGLRIRIHYCGGFGRGEVELEVGLVGLFNVANLLAVLAVLCSRGLPIERAARELSQVRGVPGRMECFGTQGTPQVVVDGAHTPDALEKALVNLRLHGYRRVITVFGCGGGRERDKRPLMGAIAERLSEQLILTDDNPRHESGEGIIDDIRAGLSDPQSVRVERQRGLAIRRAIALAGTTDAVLVAGKGQETQQDMGDLRVHFSDRAQVVEALREWREGHH</sequence>
<dbReference type="GO" id="GO:0000287">
    <property type="term" value="F:magnesium ion binding"/>
    <property type="evidence" value="ECO:0007669"/>
    <property type="project" value="UniProtKB-UniRule"/>
</dbReference>
<gene>
    <name evidence="7" type="primary">murE</name>
    <name evidence="12" type="ORF">D779_1228</name>
</gene>
<comment type="catalytic activity">
    <reaction evidence="7">
        <text>UDP-N-acetyl-alpha-D-muramoyl-L-alanyl-D-glutamate + meso-2,6-diaminopimelate + ATP = UDP-N-acetyl-alpha-D-muramoyl-L-alanyl-gamma-D-glutamyl-meso-2,6-diaminopimelate + ADP + phosphate + H(+)</text>
        <dbReference type="Rhea" id="RHEA:23676"/>
        <dbReference type="ChEBI" id="CHEBI:15378"/>
        <dbReference type="ChEBI" id="CHEBI:30616"/>
        <dbReference type="ChEBI" id="CHEBI:43474"/>
        <dbReference type="ChEBI" id="CHEBI:57791"/>
        <dbReference type="ChEBI" id="CHEBI:83900"/>
        <dbReference type="ChEBI" id="CHEBI:83905"/>
        <dbReference type="ChEBI" id="CHEBI:456216"/>
        <dbReference type="EC" id="6.3.2.13"/>
    </reaction>
</comment>
<dbReference type="Pfam" id="PF08245">
    <property type="entry name" value="Mur_ligase_M"/>
    <property type="match status" value="1"/>
</dbReference>
<evidence type="ECO:0000313" key="12">
    <source>
        <dbReference type="EMBL" id="EXJ15486.1"/>
    </source>
</evidence>
<evidence type="ECO:0000256" key="2">
    <source>
        <dbReference type="ARBA" id="ARBA00022618"/>
    </source>
</evidence>
<evidence type="ECO:0000256" key="8">
    <source>
        <dbReference type="RuleBase" id="RU004135"/>
    </source>
</evidence>
<feature type="domain" description="Mur ligase central" evidence="11">
    <location>
        <begin position="130"/>
        <end position="341"/>
    </location>
</feature>
<dbReference type="GO" id="GO:0008765">
    <property type="term" value="F:UDP-N-acetylmuramoylalanyl-D-glutamate-2,6-diaminopimelate ligase activity"/>
    <property type="evidence" value="ECO:0007669"/>
    <property type="project" value="UniProtKB-UniRule"/>
</dbReference>
<dbReference type="PANTHER" id="PTHR23135">
    <property type="entry name" value="MUR LIGASE FAMILY MEMBER"/>
    <property type="match status" value="1"/>
</dbReference>
<dbReference type="OrthoDB" id="9800958at2"/>
<dbReference type="InterPro" id="IPR035911">
    <property type="entry name" value="MurE/MurF_N"/>
</dbReference>
<evidence type="ECO:0000313" key="13">
    <source>
        <dbReference type="Proteomes" id="UP000019460"/>
    </source>
</evidence>
<keyword evidence="6 7" id="KW-0961">Cell wall biogenesis/degradation</keyword>
<protein>
    <recommendedName>
        <fullName evidence="7">UDP-N-acetylmuramoyl-L-alanyl-D-glutamate--2,6-diaminopimelate ligase</fullName>
        <ecNumber evidence="7">6.3.2.13</ecNumber>
    </recommendedName>
    <alternativeName>
        <fullName evidence="7">Meso-A2pm-adding enzyme</fullName>
    </alternativeName>
    <alternativeName>
        <fullName evidence="7">Meso-diaminopimelate-adding enzyme</fullName>
    </alternativeName>
    <alternativeName>
        <fullName evidence="7">UDP-MurNAc-L-Ala-D-Glu:meso-diaminopimelate ligase</fullName>
    </alternativeName>
    <alternativeName>
        <fullName evidence="7">UDP-MurNAc-tripeptide synthetase</fullName>
    </alternativeName>
    <alternativeName>
        <fullName evidence="7">UDP-N-acetylmuramyl-tripeptide synthetase</fullName>
    </alternativeName>
</protein>
<keyword evidence="5 7" id="KW-0131">Cell cycle</keyword>
<dbReference type="Proteomes" id="UP000019460">
    <property type="component" value="Unassembled WGS sequence"/>
</dbReference>
<name>W9VES4_9GAMM</name>
<feature type="binding site" evidence="7">
    <location>
        <position position="488"/>
    </location>
    <ligand>
        <name>meso-2,6-diaminopimelate</name>
        <dbReference type="ChEBI" id="CHEBI:57791"/>
    </ligand>
</feature>
<dbReference type="RefSeq" id="WP_052347960.1">
    <property type="nucleotide sequence ID" value="NZ_AONC01000025.1"/>
</dbReference>
<comment type="pathway">
    <text evidence="7 8">Cell wall biogenesis; peptidoglycan biosynthesis.</text>
</comment>
<feature type="binding site" evidence="7">
    <location>
        <position position="40"/>
    </location>
    <ligand>
        <name>UDP-N-acetyl-alpha-D-muramoyl-L-alanyl-D-glutamate</name>
        <dbReference type="ChEBI" id="CHEBI:83900"/>
    </ligand>
</feature>
<evidence type="ECO:0000256" key="5">
    <source>
        <dbReference type="ARBA" id="ARBA00023306"/>
    </source>
</evidence>
<dbReference type="STRING" id="1249627.D779_1228"/>
<feature type="binding site" evidence="7">
    <location>
        <position position="42"/>
    </location>
    <ligand>
        <name>UDP-N-acetyl-alpha-D-muramoyl-L-alanyl-D-glutamate</name>
        <dbReference type="ChEBI" id="CHEBI:83900"/>
    </ligand>
</feature>
<comment type="PTM">
    <text evidence="7">Carboxylation is probably crucial for Mg(2+) binding and, consequently, for the gamma-phosphate positioning of ATP.</text>
</comment>
<feature type="binding site" evidence="7">
    <location>
        <position position="413"/>
    </location>
    <ligand>
        <name>meso-2,6-diaminopimelate</name>
        <dbReference type="ChEBI" id="CHEBI:57791"/>
    </ligand>
</feature>
<dbReference type="eggNOG" id="COG0769">
    <property type="taxonomic scope" value="Bacteria"/>
</dbReference>
<dbReference type="Gene3D" id="3.40.1190.10">
    <property type="entry name" value="Mur-like, catalytic domain"/>
    <property type="match status" value="1"/>
</dbReference>
<comment type="function">
    <text evidence="7">Catalyzes the addition of meso-diaminopimelic acid to the nucleotide precursor UDP-N-acetylmuramoyl-L-alanyl-D-glutamate (UMAG) in the biosynthesis of bacterial cell-wall peptidoglycan.</text>
</comment>
<evidence type="ECO:0000259" key="9">
    <source>
        <dbReference type="Pfam" id="PF01225"/>
    </source>
</evidence>
<feature type="domain" description="Mur ligase C-terminal" evidence="10">
    <location>
        <begin position="364"/>
        <end position="490"/>
    </location>
</feature>
<feature type="short sequence motif" description="Meso-diaminopimelate recognition motif" evidence="7">
    <location>
        <begin position="437"/>
        <end position="440"/>
    </location>
</feature>
<feature type="binding site" evidence="7">
    <location>
        <position position="200"/>
    </location>
    <ligand>
        <name>UDP-N-acetyl-alpha-D-muramoyl-L-alanyl-D-glutamate</name>
        <dbReference type="ChEBI" id="CHEBI:83900"/>
    </ligand>
</feature>
<dbReference type="Pfam" id="PF02875">
    <property type="entry name" value="Mur_ligase_C"/>
    <property type="match status" value="1"/>
</dbReference>
<keyword evidence="13" id="KW-1185">Reference proteome</keyword>
<comment type="cofactor">
    <cofactor evidence="7">
        <name>Mg(2+)</name>
        <dbReference type="ChEBI" id="CHEBI:18420"/>
    </cofactor>
</comment>
<keyword evidence="4 7" id="KW-0573">Peptidoglycan synthesis</keyword>
<evidence type="ECO:0000256" key="3">
    <source>
        <dbReference type="ARBA" id="ARBA00022960"/>
    </source>
</evidence>
<dbReference type="InterPro" id="IPR005761">
    <property type="entry name" value="UDP-N-AcMur-Glu-dNH2Pim_ligase"/>
</dbReference>
<dbReference type="UniPathway" id="UPA00219"/>
<dbReference type="SUPFAM" id="SSF63418">
    <property type="entry name" value="MurE/MurF N-terminal domain"/>
    <property type="match status" value="1"/>
</dbReference>
<reference evidence="12 13" key="1">
    <citation type="submission" date="2012-11" db="EMBL/GenBank/DDBJ databases">
        <title>Genome assembly of Thiorhodococcus sp. AK35.</title>
        <authorList>
            <person name="Nupur N."/>
            <person name="Khatri I."/>
            <person name="Subramanian S."/>
            <person name="Pinnaka A."/>
        </authorList>
    </citation>
    <scope>NUCLEOTIDE SEQUENCE [LARGE SCALE GENOMIC DNA]</scope>
    <source>
        <strain evidence="12 13">AK35</strain>
    </source>
</reference>
<dbReference type="GO" id="GO:0005737">
    <property type="term" value="C:cytoplasm"/>
    <property type="evidence" value="ECO:0007669"/>
    <property type="project" value="UniProtKB-SubCell"/>
</dbReference>
<dbReference type="EMBL" id="AONC01000025">
    <property type="protein sequence ID" value="EXJ15486.1"/>
    <property type="molecule type" value="Genomic_DNA"/>
</dbReference>
<dbReference type="GO" id="GO:0009252">
    <property type="term" value="P:peptidoglycan biosynthetic process"/>
    <property type="evidence" value="ECO:0007669"/>
    <property type="project" value="UniProtKB-UniRule"/>
</dbReference>
<evidence type="ECO:0000259" key="10">
    <source>
        <dbReference type="Pfam" id="PF02875"/>
    </source>
</evidence>
<evidence type="ECO:0000256" key="1">
    <source>
        <dbReference type="ARBA" id="ARBA00005898"/>
    </source>
</evidence>
<dbReference type="GO" id="GO:0005524">
    <property type="term" value="F:ATP binding"/>
    <property type="evidence" value="ECO:0007669"/>
    <property type="project" value="UniProtKB-UniRule"/>
</dbReference>
<dbReference type="InterPro" id="IPR036565">
    <property type="entry name" value="Mur-like_cat_sf"/>
</dbReference>